<protein>
    <submittedName>
        <fullName evidence="3">Unannotated protein</fullName>
    </submittedName>
</protein>
<keyword evidence="2" id="KW-0472">Membrane</keyword>
<evidence type="ECO:0000256" key="2">
    <source>
        <dbReference type="SAM" id="Phobius"/>
    </source>
</evidence>
<evidence type="ECO:0000313" key="3">
    <source>
        <dbReference type="EMBL" id="CAB4926368.1"/>
    </source>
</evidence>
<proteinExistence type="predicted"/>
<keyword evidence="2" id="KW-1133">Transmembrane helix</keyword>
<gene>
    <name evidence="3" type="ORF">UFOPK3662_00946</name>
</gene>
<dbReference type="AlphaFoldDB" id="A0A6J7I5T7"/>
<evidence type="ECO:0000256" key="1">
    <source>
        <dbReference type="SAM" id="MobiDB-lite"/>
    </source>
</evidence>
<organism evidence="3">
    <name type="scientific">freshwater metagenome</name>
    <dbReference type="NCBI Taxonomy" id="449393"/>
    <lineage>
        <taxon>unclassified sequences</taxon>
        <taxon>metagenomes</taxon>
        <taxon>ecological metagenomes</taxon>
    </lineage>
</organism>
<name>A0A6J7I5T7_9ZZZZ</name>
<accession>A0A6J7I5T7</accession>
<sequence length="97" mass="10355">MWPDNPRERPQRTPPVTEPDTMFASRSVPVHLVRGALGLPLMVAAFVLVPWWGPLALLLIVPAAVPLRGCPTCWALGLAQTCALSPRAGAGGSRPPR</sequence>
<dbReference type="EMBL" id="CAFBMW010000006">
    <property type="protein sequence ID" value="CAB4926368.1"/>
    <property type="molecule type" value="Genomic_DNA"/>
</dbReference>
<feature type="compositionally biased region" description="Basic and acidic residues" evidence="1">
    <location>
        <begin position="1"/>
        <end position="11"/>
    </location>
</feature>
<keyword evidence="2" id="KW-0812">Transmembrane</keyword>
<feature type="region of interest" description="Disordered" evidence="1">
    <location>
        <begin position="1"/>
        <end position="21"/>
    </location>
</feature>
<feature type="transmembrane region" description="Helical" evidence="2">
    <location>
        <begin position="32"/>
        <end position="52"/>
    </location>
</feature>
<reference evidence="3" key="1">
    <citation type="submission" date="2020-05" db="EMBL/GenBank/DDBJ databases">
        <authorList>
            <person name="Chiriac C."/>
            <person name="Salcher M."/>
            <person name="Ghai R."/>
            <person name="Kavagutti S V."/>
        </authorList>
    </citation>
    <scope>NUCLEOTIDE SEQUENCE</scope>
</reference>